<dbReference type="InterPro" id="IPR002933">
    <property type="entry name" value="Peptidase_M20"/>
</dbReference>
<sequence>MGGMSTLTAAELTAVYTDLHAHPELAFAEHRTAGLVAERLGAAGYAVHERIGGTGVVGVLANGDGPTVLLRADMDGLPVAERTGLPYASTDTATLPDGHETRTMHACGHDVHVTCLLGAAAHLAAHREEWSGTLQVLFQPAEEVGAGAAAMVEDGLYERVGTPDVVLGQHVMPLPVGTVNLTPGTAMAAADSMRIVLHGKGGHGSSPEGAVDPVLMAAATIQRLQGIVSREVGAREAAVVTVGSVRAGTQANIIPDRAELLVNVRTFDEAVRERVLAAIHRIVDAEAVASGAPRSPEYEQVSTFGPTVNDPGAAARTGAALERTLEARRTTIEAAGGRPAVVALPPLAGSEDVGELATAAGVPLVYWFLGGSDAALFEGFDPSTASMGNLPEAVAPNHSPFFAPVPAPTLELGVDLLVAAAREWLGRQRPA</sequence>
<dbReference type="Gene3D" id="3.30.70.360">
    <property type="match status" value="1"/>
</dbReference>
<protein>
    <submittedName>
        <fullName evidence="3">Hippurate hydrolase</fullName>
    </submittedName>
</protein>
<feature type="domain" description="Peptidase M20 dimerisation" evidence="2">
    <location>
        <begin position="192"/>
        <end position="288"/>
    </location>
</feature>
<keyword evidence="3" id="KW-0378">Hydrolase</keyword>
<dbReference type="GO" id="GO:0016787">
    <property type="term" value="F:hydrolase activity"/>
    <property type="evidence" value="ECO:0007669"/>
    <property type="project" value="UniProtKB-KW"/>
</dbReference>
<reference evidence="3 4" key="1">
    <citation type="submission" date="2018-03" db="EMBL/GenBank/DDBJ databases">
        <title>Comparative analysis of microorganisms from saline springs in Andes Mountain Range, Colombia.</title>
        <authorList>
            <person name="Rubin E."/>
        </authorList>
    </citation>
    <scope>NUCLEOTIDE SEQUENCE [LARGE SCALE GENOMIC DNA]</scope>
    <source>
        <strain evidence="3 4">CG 23</strain>
    </source>
</reference>
<keyword evidence="4" id="KW-1185">Reference proteome</keyword>
<dbReference type="Pfam" id="PF07687">
    <property type="entry name" value="M20_dimer"/>
    <property type="match status" value="1"/>
</dbReference>
<evidence type="ECO:0000313" key="4">
    <source>
        <dbReference type="Proteomes" id="UP000239895"/>
    </source>
</evidence>
<dbReference type="InterPro" id="IPR011650">
    <property type="entry name" value="Peptidase_M20_dimer"/>
</dbReference>
<dbReference type="Gene3D" id="3.40.630.10">
    <property type="entry name" value="Zn peptidases"/>
    <property type="match status" value="1"/>
</dbReference>
<gene>
    <name evidence="3" type="ORF">BCL65_102201</name>
</gene>
<name>A0ABX5EGP2_9MICO</name>
<dbReference type="InterPro" id="IPR017439">
    <property type="entry name" value="Amidohydrolase"/>
</dbReference>
<evidence type="ECO:0000259" key="2">
    <source>
        <dbReference type="Pfam" id="PF07687"/>
    </source>
</evidence>
<dbReference type="SUPFAM" id="SSF53187">
    <property type="entry name" value="Zn-dependent exopeptidases"/>
    <property type="match status" value="1"/>
</dbReference>
<comment type="caution">
    <text evidence="3">The sequence shown here is derived from an EMBL/GenBank/DDBJ whole genome shotgun (WGS) entry which is preliminary data.</text>
</comment>
<dbReference type="Pfam" id="PF01546">
    <property type="entry name" value="Peptidase_M20"/>
    <property type="match status" value="1"/>
</dbReference>
<evidence type="ECO:0000313" key="3">
    <source>
        <dbReference type="EMBL" id="PRZ08659.1"/>
    </source>
</evidence>
<dbReference type="PANTHER" id="PTHR11014:SF63">
    <property type="entry name" value="METALLOPEPTIDASE, PUTATIVE (AFU_ORTHOLOGUE AFUA_6G09600)-RELATED"/>
    <property type="match status" value="1"/>
</dbReference>
<dbReference type="NCBIfam" id="TIGR01891">
    <property type="entry name" value="amidohydrolases"/>
    <property type="match status" value="1"/>
</dbReference>
<accession>A0ABX5EGP2</accession>
<feature type="region of interest" description="Disordered" evidence="1">
    <location>
        <begin position="294"/>
        <end position="313"/>
    </location>
</feature>
<organism evidence="3 4">
    <name type="scientific">Isoptericola halotolerans</name>
    <dbReference type="NCBI Taxonomy" id="300560"/>
    <lineage>
        <taxon>Bacteria</taxon>
        <taxon>Bacillati</taxon>
        <taxon>Actinomycetota</taxon>
        <taxon>Actinomycetes</taxon>
        <taxon>Micrococcales</taxon>
        <taxon>Promicromonosporaceae</taxon>
        <taxon>Isoptericola</taxon>
    </lineage>
</organism>
<dbReference type="InterPro" id="IPR036264">
    <property type="entry name" value="Bact_exopeptidase_dim_dom"/>
</dbReference>
<dbReference type="EMBL" id="PVTX01000002">
    <property type="protein sequence ID" value="PRZ08659.1"/>
    <property type="molecule type" value="Genomic_DNA"/>
</dbReference>
<dbReference type="Proteomes" id="UP000239895">
    <property type="component" value="Unassembled WGS sequence"/>
</dbReference>
<dbReference type="PANTHER" id="PTHR11014">
    <property type="entry name" value="PEPTIDASE M20 FAMILY MEMBER"/>
    <property type="match status" value="1"/>
</dbReference>
<evidence type="ECO:0000256" key="1">
    <source>
        <dbReference type="SAM" id="MobiDB-lite"/>
    </source>
</evidence>
<proteinExistence type="predicted"/>
<dbReference type="SUPFAM" id="SSF55031">
    <property type="entry name" value="Bacterial exopeptidase dimerisation domain"/>
    <property type="match status" value="1"/>
</dbReference>